<evidence type="ECO:0000256" key="6">
    <source>
        <dbReference type="ARBA" id="ARBA00022839"/>
    </source>
</evidence>
<gene>
    <name evidence="17" type="ORF">JJB07_08815</name>
</gene>
<organism evidence="17 18">
    <name type="scientific">Tumebacillus amylolyticus</name>
    <dbReference type="NCBI Taxonomy" id="2801339"/>
    <lineage>
        <taxon>Bacteria</taxon>
        <taxon>Bacillati</taxon>
        <taxon>Bacillota</taxon>
        <taxon>Bacilli</taxon>
        <taxon>Bacillales</taxon>
        <taxon>Alicyclobacillaceae</taxon>
        <taxon>Tumebacillus</taxon>
    </lineage>
</organism>
<dbReference type="InterPro" id="IPR027417">
    <property type="entry name" value="P-loop_NTPase"/>
</dbReference>
<reference evidence="17 18" key="1">
    <citation type="submission" date="2021-01" db="EMBL/GenBank/DDBJ databases">
        <title>Tumebacillus sp. strain ITR2 16S ribosomal RNA gene Genome sequencing and assembly.</title>
        <authorList>
            <person name="Kang M."/>
        </authorList>
    </citation>
    <scope>NUCLEOTIDE SEQUENCE [LARGE SCALE GENOMIC DNA]</scope>
    <source>
        <strain evidence="17 18">ITR2</strain>
    </source>
</reference>
<dbReference type="InterPro" id="IPR000212">
    <property type="entry name" value="DNA_helicase_UvrD/REP"/>
</dbReference>
<keyword evidence="3" id="KW-0227">DNA damage</keyword>
<comment type="catalytic activity">
    <reaction evidence="13">
        <text>ATP + H2O = ADP + phosphate + H(+)</text>
        <dbReference type="Rhea" id="RHEA:13065"/>
        <dbReference type="ChEBI" id="CHEBI:15377"/>
        <dbReference type="ChEBI" id="CHEBI:15378"/>
        <dbReference type="ChEBI" id="CHEBI:30616"/>
        <dbReference type="ChEBI" id="CHEBI:43474"/>
        <dbReference type="ChEBI" id="CHEBI:456216"/>
        <dbReference type="EC" id="5.6.2.4"/>
    </reaction>
</comment>
<evidence type="ECO:0000256" key="2">
    <source>
        <dbReference type="ARBA" id="ARBA00022741"/>
    </source>
</evidence>
<dbReference type="InterPro" id="IPR038726">
    <property type="entry name" value="PDDEXK_AddAB-type"/>
</dbReference>
<evidence type="ECO:0000256" key="10">
    <source>
        <dbReference type="ARBA" id="ARBA00023235"/>
    </source>
</evidence>
<name>A0ABS1J913_9BACL</name>
<dbReference type="InterPro" id="IPR014016">
    <property type="entry name" value="UvrD-like_ATP-bd"/>
</dbReference>
<proteinExistence type="predicted"/>
<dbReference type="SUPFAM" id="SSF52540">
    <property type="entry name" value="P-loop containing nucleoside triphosphate hydrolases"/>
    <property type="match status" value="1"/>
</dbReference>
<evidence type="ECO:0000259" key="15">
    <source>
        <dbReference type="PROSITE" id="PS51198"/>
    </source>
</evidence>
<keyword evidence="9" id="KW-0234">DNA repair</keyword>
<feature type="domain" description="UvrD-like helicase ATP-binding" evidence="15">
    <location>
        <begin position="4"/>
        <end position="455"/>
    </location>
</feature>
<dbReference type="InterPro" id="IPR011604">
    <property type="entry name" value="PDDEXK-like_dom_sf"/>
</dbReference>
<evidence type="ECO:0000259" key="16">
    <source>
        <dbReference type="PROSITE" id="PS51217"/>
    </source>
</evidence>
<dbReference type="Gene3D" id="3.40.50.300">
    <property type="entry name" value="P-loop containing nucleotide triphosphate hydrolases"/>
    <property type="match status" value="4"/>
</dbReference>
<evidence type="ECO:0000256" key="13">
    <source>
        <dbReference type="ARBA" id="ARBA00048988"/>
    </source>
</evidence>
<accession>A0ABS1J913</accession>
<protein>
    <recommendedName>
        <fullName evidence="12">DNA 3'-5' helicase</fullName>
        <ecNumber evidence="12">5.6.2.4</ecNumber>
    </recommendedName>
</protein>
<keyword evidence="2 14" id="KW-0547">Nucleotide-binding</keyword>
<evidence type="ECO:0000256" key="7">
    <source>
        <dbReference type="ARBA" id="ARBA00022840"/>
    </source>
</evidence>
<dbReference type="PROSITE" id="PS51217">
    <property type="entry name" value="UVRD_HELICASE_CTER"/>
    <property type="match status" value="1"/>
</dbReference>
<evidence type="ECO:0000256" key="9">
    <source>
        <dbReference type="ARBA" id="ARBA00023204"/>
    </source>
</evidence>
<dbReference type="InterPro" id="IPR014017">
    <property type="entry name" value="DNA_helicase_UvrD-like_C"/>
</dbReference>
<comment type="caution">
    <text evidence="17">The sequence shown here is derived from an EMBL/GenBank/DDBJ whole genome shotgun (WGS) entry which is preliminary data.</text>
</comment>
<keyword evidence="10" id="KW-0413">Isomerase</keyword>
<dbReference type="InterPro" id="IPR011335">
    <property type="entry name" value="Restrct_endonuc-II-like"/>
</dbReference>
<evidence type="ECO:0000256" key="12">
    <source>
        <dbReference type="ARBA" id="ARBA00034808"/>
    </source>
</evidence>
<dbReference type="Pfam" id="PF00580">
    <property type="entry name" value="UvrD-helicase"/>
    <property type="match status" value="1"/>
</dbReference>
<keyword evidence="6" id="KW-0269">Exonuclease</keyword>
<dbReference type="RefSeq" id="WP_201633789.1">
    <property type="nucleotide sequence ID" value="NZ_JAEQNB010000002.1"/>
</dbReference>
<evidence type="ECO:0000313" key="18">
    <source>
        <dbReference type="Proteomes" id="UP000602284"/>
    </source>
</evidence>
<dbReference type="Pfam" id="PF12705">
    <property type="entry name" value="PDDEXK_1"/>
    <property type="match status" value="1"/>
</dbReference>
<evidence type="ECO:0000256" key="4">
    <source>
        <dbReference type="ARBA" id="ARBA00022801"/>
    </source>
</evidence>
<dbReference type="Proteomes" id="UP000602284">
    <property type="component" value="Unassembled WGS sequence"/>
</dbReference>
<dbReference type="EMBL" id="JAEQNB010000002">
    <property type="protein sequence ID" value="MBL0386752.1"/>
    <property type="molecule type" value="Genomic_DNA"/>
</dbReference>
<evidence type="ECO:0000256" key="8">
    <source>
        <dbReference type="ARBA" id="ARBA00023125"/>
    </source>
</evidence>
<evidence type="ECO:0000256" key="11">
    <source>
        <dbReference type="ARBA" id="ARBA00034617"/>
    </source>
</evidence>
<comment type="catalytic activity">
    <reaction evidence="11">
        <text>Couples ATP hydrolysis with the unwinding of duplex DNA by translocating in the 3'-5' direction.</text>
        <dbReference type="EC" id="5.6.2.4"/>
    </reaction>
</comment>
<evidence type="ECO:0000256" key="14">
    <source>
        <dbReference type="PROSITE-ProRule" id="PRU00560"/>
    </source>
</evidence>
<feature type="binding site" evidence="14">
    <location>
        <begin position="25"/>
        <end position="32"/>
    </location>
    <ligand>
        <name>ATP</name>
        <dbReference type="ChEBI" id="CHEBI:30616"/>
    </ligand>
</feature>
<evidence type="ECO:0000313" key="17">
    <source>
        <dbReference type="EMBL" id="MBL0386752.1"/>
    </source>
</evidence>
<dbReference type="Gene3D" id="3.90.320.10">
    <property type="match status" value="1"/>
</dbReference>
<evidence type="ECO:0000256" key="1">
    <source>
        <dbReference type="ARBA" id="ARBA00022722"/>
    </source>
</evidence>
<dbReference type="Gene3D" id="1.10.486.10">
    <property type="entry name" value="PCRA, domain 4"/>
    <property type="match status" value="1"/>
</dbReference>
<keyword evidence="1" id="KW-0540">Nuclease</keyword>
<dbReference type="EC" id="5.6.2.4" evidence="12"/>
<keyword evidence="4 14" id="KW-0378">Hydrolase</keyword>
<keyword evidence="5 14" id="KW-0347">Helicase</keyword>
<evidence type="ECO:0000256" key="3">
    <source>
        <dbReference type="ARBA" id="ARBA00022763"/>
    </source>
</evidence>
<dbReference type="PROSITE" id="PS51198">
    <property type="entry name" value="UVRD_HELICASE_ATP_BIND"/>
    <property type="match status" value="1"/>
</dbReference>
<evidence type="ECO:0000256" key="5">
    <source>
        <dbReference type="ARBA" id="ARBA00022806"/>
    </source>
</evidence>
<dbReference type="SUPFAM" id="SSF52980">
    <property type="entry name" value="Restriction endonuclease-like"/>
    <property type="match status" value="1"/>
</dbReference>
<dbReference type="PANTHER" id="PTHR11070:SF48">
    <property type="entry name" value="ATP-DEPENDENT HELICASE_NUCLEASE SUBUNIT A"/>
    <property type="match status" value="1"/>
</dbReference>
<dbReference type="Pfam" id="PF13361">
    <property type="entry name" value="UvrD_C"/>
    <property type="match status" value="1"/>
</dbReference>
<keyword evidence="7 14" id="KW-0067">ATP-binding</keyword>
<keyword evidence="18" id="KW-1185">Reference proteome</keyword>
<feature type="domain" description="UvrD-like helicase C-terminal" evidence="16">
    <location>
        <begin position="456"/>
        <end position="761"/>
    </location>
</feature>
<sequence length="1206" mass="136488">MTDPRPTTGQWKAIRDLERHLTVSAGAGAGKTWVLTERYTAMLAGYPLILPPLELETEANADSDQHPSRPGQIVAITFTKEAAGEMKARIRERLSRWKHEAADEDKRRIALLQEEVERATITTIHGYCSDLLRQYPLEAGIDPQARVLEESEAMFRLEEAVREALDEGLAREDAGTLALITEYAYEPLLRHIMDFYPSVREQTEDFTGMTSHTLAMLDELSAGLESAVDTLESLIGNILSLDLDALDAKKGSVARALRLRAEYPAISKVLTQWRASGWEYTPDIAVILETLTSGWGVLVKELKPDVNALKAHVPSVSRHIVPSGLRDTVVYLADLLQAVHTLYTEKKNRDRALDFTDLQNLAVRLLQRPDVRNWQAKSLRFLMVDEFQDTNPVQKHLLDALTTGNDDLRLFVVGDAKQSIYRFRGADLQVFLDTQREVGESGGEHVPLAHNFRTQEPIITFVNSLFDLLMPGTYEPMQATRPATHDQPMVEVLHLTEEPGSLEQKLIEARIVATRIREMVGGGSTQDFDGSCGESLLPNRDGTLRTVQYRDITILFSAMTHVYIYEHALQQAGIPYYIVGSRDFFRRQEIFDLVSVLQVLVEEHDTVARIGALRSPLFGVSDEALYWLGREGLTAPDWRELPNWHRLALDDREKLMRAQTLFQLWREEKSYKNAAEVLTSILHHTGYEQALLLTFGGDQKVGNVRKLVEIAYDQPPERGSVLAFLSEVQKRIDGEVREEDAQVESDQSDVVKIMTIHKSKGLEFPVVILPDMARTFNLSEGGKFRYDSKLGLVPSFTENDAWNDFGYSTKLSEDNKQKALAEERRKLYVAMTRARDYLLLVGTRALEKKTAPTLEDSRWFGWLQAAEVQNWEGVRWVQIGPTEGTFEKNTAVAEATPTLEIPERPGTSEPPLTELFPLLGPIQPRADEMPGLTLSVSALLTYFTCPRQYFYKYALRLPELARPLEDTQQISLFDADETVEEPNLTSTELADTDAEHDPTVRGTLVHRVLELLQDPADLQTLLRHALAERKIVGDEADAWIPILEGDLVRYTQSEIFREVQSATEQHSEMMFRLRAGRHAITGVIDKLYKKDNGRAVVLDYKTNRITRRQLKRTTHHYTPQLQLYTLVAVELLGWHVERAVLYFTALDEESEVSIAPADLETMQSRLQAACDHIAMHDDETDFAQTEELGTCGRCPYQLICRGDMLS</sequence>
<keyword evidence="8" id="KW-0238">DNA-binding</keyword>
<dbReference type="PANTHER" id="PTHR11070">
    <property type="entry name" value="UVRD / RECB / PCRA DNA HELICASE FAMILY MEMBER"/>
    <property type="match status" value="1"/>
</dbReference>